<evidence type="ECO:0000313" key="2">
    <source>
        <dbReference type="Proteomes" id="UP001497644"/>
    </source>
</evidence>
<proteinExistence type="predicted"/>
<sequence>MFARVRIVNSSADSRICQQRSSARHIRDRRSRGGDKKVAAIWRATLGTLKFLDEMVPVDGGHPWWGLLFGWASLGRYRVAWFADEGTTG</sequence>
<dbReference type="Proteomes" id="UP001497644">
    <property type="component" value="Chromosome 7"/>
</dbReference>
<evidence type="ECO:0000313" key="1">
    <source>
        <dbReference type="EMBL" id="CAL1687319.1"/>
    </source>
</evidence>
<keyword evidence="2" id="KW-1185">Reference proteome</keyword>
<accession>A0AAV2P6U8</accession>
<reference evidence="1" key="1">
    <citation type="submission" date="2024-04" db="EMBL/GenBank/DDBJ databases">
        <authorList>
            <consortium name="Molecular Ecology Group"/>
        </authorList>
    </citation>
    <scope>NUCLEOTIDE SEQUENCE</scope>
</reference>
<dbReference type="EMBL" id="OZ034830">
    <property type="protein sequence ID" value="CAL1687319.1"/>
    <property type="molecule type" value="Genomic_DNA"/>
</dbReference>
<dbReference type="AlphaFoldDB" id="A0AAV2P6U8"/>
<protein>
    <submittedName>
        <fullName evidence="1">Uncharacterized protein</fullName>
    </submittedName>
</protein>
<organism evidence="1 2">
    <name type="scientific">Lasius platythorax</name>
    <dbReference type="NCBI Taxonomy" id="488582"/>
    <lineage>
        <taxon>Eukaryota</taxon>
        <taxon>Metazoa</taxon>
        <taxon>Ecdysozoa</taxon>
        <taxon>Arthropoda</taxon>
        <taxon>Hexapoda</taxon>
        <taxon>Insecta</taxon>
        <taxon>Pterygota</taxon>
        <taxon>Neoptera</taxon>
        <taxon>Endopterygota</taxon>
        <taxon>Hymenoptera</taxon>
        <taxon>Apocrita</taxon>
        <taxon>Aculeata</taxon>
        <taxon>Formicoidea</taxon>
        <taxon>Formicidae</taxon>
        <taxon>Formicinae</taxon>
        <taxon>Lasius</taxon>
        <taxon>Lasius</taxon>
    </lineage>
</organism>
<name>A0AAV2P6U8_9HYME</name>
<gene>
    <name evidence="1" type="ORF">LPLAT_LOCUS12549</name>
</gene>